<dbReference type="Proteomes" id="UP000199569">
    <property type="component" value="Unassembled WGS sequence"/>
</dbReference>
<dbReference type="EMBL" id="FMVJ01000009">
    <property type="protein sequence ID" value="SCY97195.1"/>
    <property type="molecule type" value="Genomic_DNA"/>
</dbReference>
<organism evidence="1 2">
    <name type="scientific">Microvirga guangxiensis</name>
    <dbReference type="NCBI Taxonomy" id="549386"/>
    <lineage>
        <taxon>Bacteria</taxon>
        <taxon>Pseudomonadati</taxon>
        <taxon>Pseudomonadota</taxon>
        <taxon>Alphaproteobacteria</taxon>
        <taxon>Hyphomicrobiales</taxon>
        <taxon>Methylobacteriaceae</taxon>
        <taxon>Microvirga</taxon>
    </lineage>
</organism>
<gene>
    <name evidence="1" type="ORF">SAMN02927923_03133</name>
</gene>
<evidence type="ECO:0000313" key="2">
    <source>
        <dbReference type="Proteomes" id="UP000199569"/>
    </source>
</evidence>
<sequence length="83" mass="9186">MTAYVAHSRIQDVPNSGEIYAPDILPRLQSLLAALADIDFSYEKSLEALTSTPADEKRRDGMVSALRRAHAEQRAHTFGNSSR</sequence>
<accession>A0A1G5K9A6</accession>
<protein>
    <submittedName>
        <fullName evidence="1">Uncharacterized protein</fullName>
    </submittedName>
</protein>
<dbReference type="OrthoDB" id="8020428at2"/>
<keyword evidence="2" id="KW-1185">Reference proteome</keyword>
<evidence type="ECO:0000313" key="1">
    <source>
        <dbReference type="EMBL" id="SCY97195.1"/>
    </source>
</evidence>
<name>A0A1G5K9A6_9HYPH</name>
<dbReference type="AlphaFoldDB" id="A0A1G5K9A6"/>
<dbReference type="RefSeq" id="WP_091136536.1">
    <property type="nucleotide sequence ID" value="NZ_FMVJ01000009.1"/>
</dbReference>
<reference evidence="2" key="1">
    <citation type="submission" date="2016-10" db="EMBL/GenBank/DDBJ databases">
        <authorList>
            <person name="Varghese N."/>
            <person name="Submissions S."/>
        </authorList>
    </citation>
    <scope>NUCLEOTIDE SEQUENCE [LARGE SCALE GENOMIC DNA]</scope>
    <source>
        <strain evidence="2">CGMCC 1.7666</strain>
    </source>
</reference>
<proteinExistence type="predicted"/>